<dbReference type="SUPFAM" id="SSF48452">
    <property type="entry name" value="TPR-like"/>
    <property type="match status" value="2"/>
</dbReference>
<keyword evidence="4 6" id="KW-0067">ATP-binding</keyword>
<dbReference type="KEGG" id="lrs:PX52LOC_05061"/>
<protein>
    <submittedName>
        <fullName evidence="10">Serine/threonine protein kinase</fullName>
    </submittedName>
</protein>
<dbReference type="CDD" id="cd14014">
    <property type="entry name" value="STKc_PknB_like"/>
    <property type="match status" value="1"/>
</dbReference>
<dbReference type="PROSITE" id="PS00107">
    <property type="entry name" value="PROTEIN_KINASE_ATP"/>
    <property type="match status" value="1"/>
</dbReference>
<dbReference type="PANTHER" id="PTHR43289">
    <property type="entry name" value="MITOGEN-ACTIVATED PROTEIN KINASE KINASE KINASE 20-RELATED"/>
    <property type="match status" value="1"/>
</dbReference>
<dbReference type="Gene3D" id="1.10.510.10">
    <property type="entry name" value="Transferase(Phosphotransferase) domain 1"/>
    <property type="match status" value="2"/>
</dbReference>
<evidence type="ECO:0000313" key="11">
    <source>
        <dbReference type="Proteomes" id="UP000324974"/>
    </source>
</evidence>
<gene>
    <name evidence="10" type="ORF">PX52LOC_05061</name>
</gene>
<evidence type="ECO:0000256" key="6">
    <source>
        <dbReference type="PROSITE-ProRule" id="PRU10141"/>
    </source>
</evidence>
<dbReference type="InterPro" id="IPR011009">
    <property type="entry name" value="Kinase-like_dom_sf"/>
</dbReference>
<dbReference type="Proteomes" id="UP000324974">
    <property type="component" value="Chromosome"/>
</dbReference>
<keyword evidence="8" id="KW-0472">Membrane</keyword>
<dbReference type="InterPro" id="IPR017441">
    <property type="entry name" value="Protein_kinase_ATP_BS"/>
</dbReference>
<evidence type="ECO:0000256" key="2">
    <source>
        <dbReference type="ARBA" id="ARBA00022741"/>
    </source>
</evidence>
<feature type="transmembrane region" description="Helical" evidence="8">
    <location>
        <begin position="439"/>
        <end position="457"/>
    </location>
</feature>
<dbReference type="PROSITE" id="PS00108">
    <property type="entry name" value="PROTEIN_KINASE_ST"/>
    <property type="match status" value="1"/>
</dbReference>
<evidence type="ECO:0000256" key="3">
    <source>
        <dbReference type="ARBA" id="ARBA00022777"/>
    </source>
</evidence>
<sequence>MRDKLTRFESRTRVFPTMSRLAPLLDLHDGTHDFGVDLARTPLPGGTLGTIATDIHSFQHAEIDPRAGDPFPNPGDDFFGFELVDELGRGAFGRVYLALERQLSNRPVVLKVTLKANNEQHRLARLQHTNIVPIQNAFRRGPYHVVQMPYFGRQTLADVISHVRTDSCFPQVSGDVFTTVAKASTQRNTRHDSSKVDSGVQPFAPPRISTEDGVAVESAAEITDVHPLRNLLTGMPYTEAVLAILRRLADGLAHAHHRNILHLDLKPQNVLFSDDGQPMLLDFNLSADRTTDDRKRVGGTWPYMAPETIRAFAKLSDETPDERTDLYALGVIFFELLTCRLPFATIRRVPEDLVTAVEEREKGAPPIRDFNPDVPHAVESIIRKLLSPKPADRYQTVDQLRQDLQRQQEHLPLLYAADRNPLERLQKWKKRNPNMMSRLAGVMAVTTVVMGVFWFLSVRRDRSHTESLVQAAGMKAALSSARIDLSSPTDALARGQGAQAMTNWLTKYHAGEQASWINGEFTRTLDEAQRNAVLSDIGESALLLAHAAMLDARTAVSTHKNETVRQAVKWNRVAEESFGTTVPACVWLQRQELAKSFGQDDLVASVPAELPRDRTDLDLFFQAATEISNSDCHGAVNTLSALTERQPAHYAGHLLLAMSYQATGQPYQALERYKIAKPLAPTDPRAAYNCGLLMQRWAKFEAAEGEFTQALSVAPKHVPSLHQRGLIRLKRQNPAGAVEDFSLALRSGGTAIGLYLNRADAYEQMNRPTEARRDRETASGLTAQTVEDFAARATYFRASDPAKALENYDRAIEMNPNHIPSWHNKAHYQAETLKDTTGALETIAKVVDLAPNFAPSRAAKAIYLARLEQREQAHTEIEKALFFASDPEIIYQAACVYAMTSERVSGDTEKSLGYFRQCLRDGYRDFAIIDQDNDMKGVLAREDFKAVLDAARTAGAK</sequence>
<keyword evidence="10" id="KW-0723">Serine/threonine-protein kinase</keyword>
<organism evidence="10 11">
    <name type="scientific">Limnoglobus roseus</name>
    <dbReference type="NCBI Taxonomy" id="2598579"/>
    <lineage>
        <taxon>Bacteria</taxon>
        <taxon>Pseudomonadati</taxon>
        <taxon>Planctomycetota</taxon>
        <taxon>Planctomycetia</taxon>
        <taxon>Gemmatales</taxon>
        <taxon>Gemmataceae</taxon>
        <taxon>Limnoglobus</taxon>
    </lineage>
</organism>
<feature type="repeat" description="TPR" evidence="5">
    <location>
        <begin position="785"/>
        <end position="818"/>
    </location>
</feature>
<evidence type="ECO:0000256" key="8">
    <source>
        <dbReference type="SAM" id="Phobius"/>
    </source>
</evidence>
<keyword evidence="8" id="KW-0812">Transmembrane</keyword>
<dbReference type="SUPFAM" id="SSF56112">
    <property type="entry name" value="Protein kinase-like (PK-like)"/>
    <property type="match status" value="1"/>
</dbReference>
<dbReference type="InterPro" id="IPR008271">
    <property type="entry name" value="Ser/Thr_kinase_AS"/>
</dbReference>
<keyword evidence="1" id="KW-0808">Transferase</keyword>
<dbReference type="InterPro" id="IPR011990">
    <property type="entry name" value="TPR-like_helical_dom_sf"/>
</dbReference>
<dbReference type="InterPro" id="IPR019734">
    <property type="entry name" value="TPR_rpt"/>
</dbReference>
<dbReference type="EMBL" id="CP042425">
    <property type="protein sequence ID" value="QEL18047.1"/>
    <property type="molecule type" value="Genomic_DNA"/>
</dbReference>
<dbReference type="GO" id="GO:0004674">
    <property type="term" value="F:protein serine/threonine kinase activity"/>
    <property type="evidence" value="ECO:0007669"/>
    <property type="project" value="UniProtKB-KW"/>
</dbReference>
<reference evidence="11" key="1">
    <citation type="submission" date="2019-08" db="EMBL/GenBank/DDBJ databases">
        <title>Limnoglobus roseus gen. nov., sp. nov., a novel freshwater planctomycete with a giant genome from the family Gemmataceae.</title>
        <authorList>
            <person name="Kulichevskaya I.S."/>
            <person name="Naumoff D.G."/>
            <person name="Miroshnikov K."/>
            <person name="Ivanova A."/>
            <person name="Philippov D.A."/>
            <person name="Hakobyan A."/>
            <person name="Rijpstra I.C."/>
            <person name="Sinninghe Damste J.S."/>
            <person name="Liesack W."/>
            <person name="Dedysh S.N."/>
        </authorList>
    </citation>
    <scope>NUCLEOTIDE SEQUENCE [LARGE SCALE GENOMIC DNA]</scope>
    <source>
        <strain evidence="11">PX52</strain>
    </source>
</reference>
<feature type="domain" description="Protein kinase" evidence="9">
    <location>
        <begin position="81"/>
        <end position="413"/>
    </location>
</feature>
<accession>A0A5C1AIS1</accession>
<keyword evidence="5" id="KW-0802">TPR repeat</keyword>
<evidence type="ECO:0000256" key="7">
    <source>
        <dbReference type="SAM" id="MobiDB-lite"/>
    </source>
</evidence>
<dbReference type="AlphaFoldDB" id="A0A5C1AIS1"/>
<dbReference type="Gene3D" id="1.25.40.10">
    <property type="entry name" value="Tetratricopeptide repeat domain"/>
    <property type="match status" value="2"/>
</dbReference>
<evidence type="ECO:0000256" key="4">
    <source>
        <dbReference type="ARBA" id="ARBA00022840"/>
    </source>
</evidence>
<feature type="region of interest" description="Disordered" evidence="7">
    <location>
        <begin position="188"/>
        <end position="208"/>
    </location>
</feature>
<keyword evidence="11" id="KW-1185">Reference proteome</keyword>
<name>A0A5C1AIS1_9BACT</name>
<dbReference type="GO" id="GO:0005524">
    <property type="term" value="F:ATP binding"/>
    <property type="evidence" value="ECO:0007669"/>
    <property type="project" value="UniProtKB-UniRule"/>
</dbReference>
<evidence type="ECO:0000259" key="9">
    <source>
        <dbReference type="PROSITE" id="PS50011"/>
    </source>
</evidence>
<dbReference type="PROSITE" id="PS50005">
    <property type="entry name" value="TPR"/>
    <property type="match status" value="1"/>
</dbReference>
<evidence type="ECO:0000313" key="10">
    <source>
        <dbReference type="EMBL" id="QEL18047.1"/>
    </source>
</evidence>
<evidence type="ECO:0000256" key="1">
    <source>
        <dbReference type="ARBA" id="ARBA00022679"/>
    </source>
</evidence>
<dbReference type="SMART" id="SM00220">
    <property type="entry name" value="S_TKc"/>
    <property type="match status" value="1"/>
</dbReference>
<keyword evidence="3 10" id="KW-0418">Kinase</keyword>
<dbReference type="PROSITE" id="PS50011">
    <property type="entry name" value="PROTEIN_KINASE_DOM"/>
    <property type="match status" value="1"/>
</dbReference>
<keyword evidence="8" id="KW-1133">Transmembrane helix</keyword>
<proteinExistence type="predicted"/>
<dbReference type="SMART" id="SM00028">
    <property type="entry name" value="TPR"/>
    <property type="match status" value="6"/>
</dbReference>
<dbReference type="Pfam" id="PF00069">
    <property type="entry name" value="Pkinase"/>
    <property type="match status" value="1"/>
</dbReference>
<dbReference type="PANTHER" id="PTHR43289:SF6">
    <property type="entry name" value="SERINE_THREONINE-PROTEIN KINASE NEKL-3"/>
    <property type="match status" value="1"/>
</dbReference>
<dbReference type="InterPro" id="IPR000719">
    <property type="entry name" value="Prot_kinase_dom"/>
</dbReference>
<feature type="binding site" evidence="6">
    <location>
        <position position="111"/>
    </location>
    <ligand>
        <name>ATP</name>
        <dbReference type="ChEBI" id="CHEBI:30616"/>
    </ligand>
</feature>
<keyword evidence="2 6" id="KW-0547">Nucleotide-binding</keyword>
<evidence type="ECO:0000256" key="5">
    <source>
        <dbReference type="PROSITE-ProRule" id="PRU00339"/>
    </source>
</evidence>